<dbReference type="PROSITE" id="PS00616">
    <property type="entry name" value="HIS_ACID_PHOSPHAT_1"/>
    <property type="match status" value="1"/>
</dbReference>
<sequence length="436" mass="49528">MGIAVFHTFLLILIVTSSLADELVFVQIIWRHGDRAPIFAYPTDIHQEEAWRYGWGELTELGMKQQFALGDLIRQRYIERNYNFLSHNYHPKEVYIRSTDVNRTLVSAMANLAGMYPTGIAGRDYPKSEKWPSHWTPIPIHTVENNEDYVGNVFSRCPRASQLTAIIRCSKQYQKVADENKDFFDYVSKKSGMRVNLDNVYIINDIHYAETVHNMSQPAWITEDVSRKLLNLSVITSGYLYGISTPYLPELIKLRGGKVSSLSSSLAFDPTLCKVETLPVSLTDCLSSKLKKIITGSLLKLLLENMIQKKECLLNPENPKCSSHDTTIGALMATLGDEEEVLHGGLPQYTASIAVELWNTTDFGFAVKILFHEAFHHPYRVITHLTKGCPSDSDFCPLNTFRNRSRNFLPVNIKRECLPKKGISRKVYKPCEKASV</sequence>
<dbReference type="InterPro" id="IPR033379">
    <property type="entry name" value="Acid_Pase_AS"/>
</dbReference>
<dbReference type="GO" id="GO:0003993">
    <property type="term" value="F:acid phosphatase activity"/>
    <property type="evidence" value="ECO:0007669"/>
    <property type="project" value="UniProtKB-EC"/>
</dbReference>
<dbReference type="AlphaFoldDB" id="A0A915Q7L5"/>
<feature type="chain" id="PRO_5036954989" evidence="3">
    <location>
        <begin position="21"/>
        <end position="436"/>
    </location>
</feature>
<evidence type="ECO:0000313" key="5">
    <source>
        <dbReference type="WBParaSite" id="sdigi.contig85.g3958.t1"/>
    </source>
</evidence>
<dbReference type="Proteomes" id="UP000887581">
    <property type="component" value="Unplaced"/>
</dbReference>
<comment type="similarity">
    <text evidence="2">Belongs to the histidine acid phosphatase family.</text>
</comment>
<dbReference type="CDD" id="cd07061">
    <property type="entry name" value="HP_HAP_like"/>
    <property type="match status" value="1"/>
</dbReference>
<keyword evidence="3" id="KW-0732">Signal</keyword>
<dbReference type="PANTHER" id="PTHR11567">
    <property type="entry name" value="ACID PHOSPHATASE-RELATED"/>
    <property type="match status" value="1"/>
</dbReference>
<dbReference type="Gene3D" id="3.40.50.1240">
    <property type="entry name" value="Phosphoglycerate mutase-like"/>
    <property type="match status" value="2"/>
</dbReference>
<dbReference type="InterPro" id="IPR050645">
    <property type="entry name" value="Histidine_acid_phosphatase"/>
</dbReference>
<name>A0A915Q7L5_9BILA</name>
<dbReference type="PANTHER" id="PTHR11567:SF198">
    <property type="entry name" value="HISTIDINE ACID PHOSPHATASE"/>
    <property type="match status" value="1"/>
</dbReference>
<evidence type="ECO:0000256" key="3">
    <source>
        <dbReference type="SAM" id="SignalP"/>
    </source>
</evidence>
<evidence type="ECO:0000313" key="4">
    <source>
        <dbReference type="Proteomes" id="UP000887581"/>
    </source>
</evidence>
<feature type="signal peptide" evidence="3">
    <location>
        <begin position="1"/>
        <end position="20"/>
    </location>
</feature>
<comment type="catalytic activity">
    <reaction evidence="1">
        <text>a phosphate monoester + H2O = an alcohol + phosphate</text>
        <dbReference type="Rhea" id="RHEA:15017"/>
        <dbReference type="ChEBI" id="CHEBI:15377"/>
        <dbReference type="ChEBI" id="CHEBI:30879"/>
        <dbReference type="ChEBI" id="CHEBI:43474"/>
        <dbReference type="ChEBI" id="CHEBI:67140"/>
        <dbReference type="EC" id="3.1.3.2"/>
    </reaction>
</comment>
<dbReference type="InterPro" id="IPR029033">
    <property type="entry name" value="His_PPase_superfam"/>
</dbReference>
<protein>
    <submittedName>
        <fullName evidence="5">Uncharacterized protein</fullName>
    </submittedName>
</protein>
<reference evidence="5" key="1">
    <citation type="submission" date="2022-11" db="UniProtKB">
        <authorList>
            <consortium name="WormBaseParasite"/>
        </authorList>
    </citation>
    <scope>IDENTIFICATION</scope>
</reference>
<dbReference type="SUPFAM" id="SSF53254">
    <property type="entry name" value="Phosphoglycerate mutase-like"/>
    <property type="match status" value="1"/>
</dbReference>
<evidence type="ECO:0000256" key="2">
    <source>
        <dbReference type="ARBA" id="ARBA00005375"/>
    </source>
</evidence>
<dbReference type="Pfam" id="PF00328">
    <property type="entry name" value="His_Phos_2"/>
    <property type="match status" value="1"/>
</dbReference>
<accession>A0A915Q7L5</accession>
<dbReference type="InterPro" id="IPR000560">
    <property type="entry name" value="His_Pase_clade-2"/>
</dbReference>
<organism evidence="4 5">
    <name type="scientific">Setaria digitata</name>
    <dbReference type="NCBI Taxonomy" id="48799"/>
    <lineage>
        <taxon>Eukaryota</taxon>
        <taxon>Metazoa</taxon>
        <taxon>Ecdysozoa</taxon>
        <taxon>Nematoda</taxon>
        <taxon>Chromadorea</taxon>
        <taxon>Rhabditida</taxon>
        <taxon>Spirurina</taxon>
        <taxon>Spiruromorpha</taxon>
        <taxon>Filarioidea</taxon>
        <taxon>Setariidae</taxon>
        <taxon>Setaria</taxon>
    </lineage>
</organism>
<proteinExistence type="inferred from homology"/>
<dbReference type="WBParaSite" id="sdigi.contig85.g3958.t1">
    <property type="protein sequence ID" value="sdigi.contig85.g3958.t1"/>
    <property type="gene ID" value="sdigi.contig85.g3958"/>
</dbReference>
<keyword evidence="4" id="KW-1185">Reference proteome</keyword>
<evidence type="ECO:0000256" key="1">
    <source>
        <dbReference type="ARBA" id="ARBA00000032"/>
    </source>
</evidence>